<organism evidence="1">
    <name type="scientific">Myoviridae sp. ctdxI18</name>
    <dbReference type="NCBI Taxonomy" id="2826673"/>
    <lineage>
        <taxon>Viruses</taxon>
        <taxon>Duplodnaviria</taxon>
        <taxon>Heunggongvirae</taxon>
        <taxon>Uroviricota</taxon>
        <taxon>Caudoviricetes</taxon>
    </lineage>
</organism>
<evidence type="ECO:0000313" key="1">
    <source>
        <dbReference type="EMBL" id="DAD76756.1"/>
    </source>
</evidence>
<reference evidence="1" key="1">
    <citation type="journal article" date="2021" name="Proc. Natl. Acad. Sci. U.S.A.">
        <title>A Catalog of Tens of Thousands of Viruses from Human Metagenomes Reveals Hidden Associations with Chronic Diseases.</title>
        <authorList>
            <person name="Tisza M.J."/>
            <person name="Buck C.B."/>
        </authorList>
    </citation>
    <scope>NUCLEOTIDE SEQUENCE</scope>
    <source>
        <strain evidence="1">CtdxI18</strain>
    </source>
</reference>
<proteinExistence type="predicted"/>
<protein>
    <submittedName>
        <fullName evidence="1">NinB protein</fullName>
    </submittedName>
</protein>
<sequence length="173" mass="19710">MKIEFKKEDLVPTMAKVGAFIGSLAEQKDYVLEIKPKPKRRSLDANAYMWALIGKLQAELAKNDPQITKDEIYRGYVRQYGRSVEYQLPDTAVEAMTKSWGRNGLGWTAEKVDDGIYPRTSLVRFYYGTSCYGTKRMARLIDAVVQDCKALGIETMPPAELAQLMSAWEERKQ</sequence>
<dbReference type="EMBL" id="BK014808">
    <property type="protein sequence ID" value="DAD76756.1"/>
    <property type="molecule type" value="Genomic_DNA"/>
</dbReference>
<dbReference type="Gene3D" id="1.10.3790.10">
    <property type="entry name" value="NinB"/>
    <property type="match status" value="1"/>
</dbReference>
<accession>A0A8S5M3F5</accession>
<dbReference type="InterPro" id="IPR036619">
    <property type="entry name" value="NinB_sf"/>
</dbReference>
<name>A0A8S5M3F5_9CAUD</name>